<dbReference type="Pfam" id="PF04965">
    <property type="entry name" value="GPW_gp25"/>
    <property type="match status" value="1"/>
</dbReference>
<accession>A0A516GFB8</accession>
<gene>
    <name evidence="2" type="ORF">FNH13_18275</name>
</gene>
<dbReference type="OrthoDB" id="9802846at2"/>
<dbReference type="KEGG" id="orz:FNH13_18275"/>
<dbReference type="AlphaFoldDB" id="A0A516GFB8"/>
<evidence type="ECO:0000259" key="1">
    <source>
        <dbReference type="Pfam" id="PF04965"/>
    </source>
</evidence>
<evidence type="ECO:0000313" key="2">
    <source>
        <dbReference type="EMBL" id="QDO90030.1"/>
    </source>
</evidence>
<feature type="domain" description="IraD/Gp25-like" evidence="1">
    <location>
        <begin position="37"/>
        <end position="125"/>
    </location>
</feature>
<reference evidence="2 3" key="1">
    <citation type="submission" date="2019-07" db="EMBL/GenBank/DDBJ databases">
        <title>complete genome sequencing of Ornithinimicrobium sp. H23M54.</title>
        <authorList>
            <person name="Bae J.-W."/>
            <person name="Lee S.-Y."/>
        </authorList>
    </citation>
    <scope>NUCLEOTIDE SEQUENCE [LARGE SCALE GENOMIC DNA]</scope>
    <source>
        <strain evidence="2 3">H23M54</strain>
    </source>
</reference>
<dbReference type="InterPro" id="IPR007048">
    <property type="entry name" value="IraD/Gp25-like"/>
</dbReference>
<dbReference type="EMBL" id="CP041616">
    <property type="protein sequence ID" value="QDO90030.1"/>
    <property type="molecule type" value="Genomic_DNA"/>
</dbReference>
<sequence length="152" mass="16860">MSVVTSYPDRGIDFIGAGWSFPLGVDATGRIALVTRDREIQESLRLILGTAPGERPMRPEFGCRIHEHVFGPANSTTAAMVGLDVREAIERWEPRVDLLDVGVSFDSHAEGTMYVDIGYTLRGDNDPRNLVFPFYVIPDSHEDRSPSGPEQE</sequence>
<keyword evidence="3" id="KW-1185">Reference proteome</keyword>
<evidence type="ECO:0000313" key="3">
    <source>
        <dbReference type="Proteomes" id="UP000315395"/>
    </source>
</evidence>
<dbReference type="RefSeq" id="WP_143784748.1">
    <property type="nucleotide sequence ID" value="NZ_CP041616.1"/>
</dbReference>
<dbReference type="SUPFAM" id="SSF160719">
    <property type="entry name" value="gpW/gp25-like"/>
    <property type="match status" value="1"/>
</dbReference>
<name>A0A516GFB8_9MICO</name>
<proteinExistence type="predicted"/>
<protein>
    <submittedName>
        <fullName evidence="2">GPW/gp25 family protein</fullName>
    </submittedName>
</protein>
<dbReference type="Gene3D" id="3.10.450.40">
    <property type="match status" value="1"/>
</dbReference>
<organism evidence="2 3">
    <name type="scientific">Ornithinimicrobium ciconiae</name>
    <dbReference type="NCBI Taxonomy" id="2594265"/>
    <lineage>
        <taxon>Bacteria</taxon>
        <taxon>Bacillati</taxon>
        <taxon>Actinomycetota</taxon>
        <taxon>Actinomycetes</taxon>
        <taxon>Micrococcales</taxon>
        <taxon>Ornithinimicrobiaceae</taxon>
        <taxon>Ornithinimicrobium</taxon>
    </lineage>
</organism>
<dbReference type="Proteomes" id="UP000315395">
    <property type="component" value="Chromosome"/>
</dbReference>